<proteinExistence type="predicted"/>
<evidence type="ECO:0000313" key="1">
    <source>
        <dbReference type="EMBL" id="MBB5687812.1"/>
    </source>
</evidence>
<reference evidence="1 2" key="1">
    <citation type="submission" date="2020-08" db="EMBL/GenBank/DDBJ databases">
        <title>Genomic Encyclopedia of Type Strains, Phase IV (KMG-IV): sequencing the most valuable type-strain genomes for metagenomic binning, comparative biology and taxonomic classification.</title>
        <authorList>
            <person name="Goeker M."/>
        </authorList>
    </citation>
    <scope>NUCLEOTIDE SEQUENCE [LARGE SCALE GENOMIC DNA]</scope>
    <source>
        <strain evidence="1 2">DSM 25079</strain>
    </source>
</reference>
<evidence type="ECO:0000313" key="2">
    <source>
        <dbReference type="Proteomes" id="UP000549617"/>
    </source>
</evidence>
<sequence>MSVILTAGSKRLHELLRTDTRQCSLQQGMPIKPWTLSPQFLVQRASSGRARSHQQIVSHGHGEDRICVGGHFCNDIFKRSTGFRLIIDHLLVERRPPGGFVGPFGIANEPSIGIAVQP</sequence>
<comment type="caution">
    <text evidence="1">The sequence shown here is derived from an EMBL/GenBank/DDBJ whole genome shotgun (WGS) entry which is preliminary data.</text>
</comment>
<name>A0A7W9EG03_9SPHN</name>
<organism evidence="1 2">
    <name type="scientific">Sphingobium boeckii</name>
    <dbReference type="NCBI Taxonomy" id="1082345"/>
    <lineage>
        <taxon>Bacteria</taxon>
        <taxon>Pseudomonadati</taxon>
        <taxon>Pseudomonadota</taxon>
        <taxon>Alphaproteobacteria</taxon>
        <taxon>Sphingomonadales</taxon>
        <taxon>Sphingomonadaceae</taxon>
        <taxon>Sphingobium</taxon>
    </lineage>
</organism>
<protein>
    <submittedName>
        <fullName evidence="1">Uncharacterized protein</fullName>
    </submittedName>
</protein>
<dbReference type="AlphaFoldDB" id="A0A7W9EG03"/>
<accession>A0A7W9EG03</accession>
<dbReference type="EMBL" id="JACIJC010000009">
    <property type="protein sequence ID" value="MBB5687812.1"/>
    <property type="molecule type" value="Genomic_DNA"/>
</dbReference>
<gene>
    <name evidence="1" type="ORF">FHS49_003858</name>
</gene>
<keyword evidence="2" id="KW-1185">Reference proteome</keyword>
<dbReference type="Proteomes" id="UP000549617">
    <property type="component" value="Unassembled WGS sequence"/>
</dbReference>